<feature type="compositionally biased region" description="Low complexity" evidence="1">
    <location>
        <begin position="89"/>
        <end position="101"/>
    </location>
</feature>
<dbReference type="EMBL" id="JBHTND010000001">
    <property type="protein sequence ID" value="MFD1300084.1"/>
    <property type="molecule type" value="Genomic_DNA"/>
</dbReference>
<keyword evidence="3" id="KW-1185">Reference proteome</keyword>
<gene>
    <name evidence="2" type="ORF">ACFQ4G_00595</name>
</gene>
<reference evidence="3" key="1">
    <citation type="journal article" date="2019" name="Int. J. Syst. Evol. Microbiol.">
        <title>The Global Catalogue of Microorganisms (GCM) 10K type strain sequencing project: providing services to taxonomists for standard genome sequencing and annotation.</title>
        <authorList>
            <consortium name="The Broad Institute Genomics Platform"/>
            <consortium name="The Broad Institute Genome Sequencing Center for Infectious Disease"/>
            <person name="Wu L."/>
            <person name="Ma J."/>
        </authorList>
    </citation>
    <scope>NUCLEOTIDE SEQUENCE [LARGE SCALE GENOMIC DNA]</scope>
    <source>
        <strain evidence="3">CCUG 56108</strain>
    </source>
</reference>
<comment type="caution">
    <text evidence="2">The sequence shown here is derived from an EMBL/GenBank/DDBJ whole genome shotgun (WGS) entry which is preliminary data.</text>
</comment>
<organism evidence="2 3">
    <name type="scientific">Methylobacterium marchantiae</name>
    <dbReference type="NCBI Taxonomy" id="600331"/>
    <lineage>
        <taxon>Bacteria</taxon>
        <taxon>Pseudomonadati</taxon>
        <taxon>Pseudomonadota</taxon>
        <taxon>Alphaproteobacteria</taxon>
        <taxon>Hyphomicrobiales</taxon>
        <taxon>Methylobacteriaceae</taxon>
        <taxon>Methylobacterium</taxon>
    </lineage>
</organism>
<evidence type="ECO:0000313" key="3">
    <source>
        <dbReference type="Proteomes" id="UP001597176"/>
    </source>
</evidence>
<feature type="region of interest" description="Disordered" evidence="1">
    <location>
        <begin position="78"/>
        <end position="101"/>
    </location>
</feature>
<name>A0ABW3WUZ9_9HYPH</name>
<sequence length="179" mass="19087">MAISRRDESDGQPSADAESIVVALERAAAMIPTNPPSRKTVDVAKRLYAELRPASQGRRDAKALIVRGRAAFRLLQEANRPGETDAEEGAASAEQGAGDDAAFADNVDRMRRIVGALEAAARTENPSRFTEQARLCKQIWDDIGPAGPEGPALRKAYRKASAKFWAKAGMQEPGGADGA</sequence>
<evidence type="ECO:0000256" key="1">
    <source>
        <dbReference type="SAM" id="MobiDB-lite"/>
    </source>
</evidence>
<proteinExistence type="predicted"/>
<dbReference type="Proteomes" id="UP001597176">
    <property type="component" value="Unassembled WGS sequence"/>
</dbReference>
<accession>A0ABW3WUZ9</accession>
<dbReference type="RefSeq" id="WP_238207793.1">
    <property type="nucleotide sequence ID" value="NZ_JBHTND010000001.1"/>
</dbReference>
<protein>
    <submittedName>
        <fullName evidence="2">Uncharacterized protein</fullName>
    </submittedName>
</protein>
<evidence type="ECO:0000313" key="2">
    <source>
        <dbReference type="EMBL" id="MFD1300084.1"/>
    </source>
</evidence>